<evidence type="ECO:0008006" key="5">
    <source>
        <dbReference type="Google" id="ProtNLM"/>
    </source>
</evidence>
<name>X1REE7_9ZZZZ</name>
<dbReference type="SUPFAM" id="SSF102546">
    <property type="entry name" value="RbsD-like"/>
    <property type="match status" value="1"/>
</dbReference>
<dbReference type="Pfam" id="PF05025">
    <property type="entry name" value="RbsD_FucU"/>
    <property type="match status" value="1"/>
</dbReference>
<accession>X1REE7</accession>
<evidence type="ECO:0000256" key="1">
    <source>
        <dbReference type="ARBA" id="ARBA00022490"/>
    </source>
</evidence>
<dbReference type="InterPro" id="IPR023064">
    <property type="entry name" value="D-ribose_pyranase"/>
</dbReference>
<dbReference type="AlphaFoldDB" id="X1REE7"/>
<proteinExistence type="predicted"/>
<dbReference type="Gene3D" id="3.40.1650.10">
    <property type="entry name" value="RbsD-like domain"/>
    <property type="match status" value="1"/>
</dbReference>
<dbReference type="PANTHER" id="PTHR37831">
    <property type="entry name" value="D-RIBOSE PYRANASE"/>
    <property type="match status" value="1"/>
</dbReference>
<dbReference type="GO" id="GO:0048029">
    <property type="term" value="F:monosaccharide binding"/>
    <property type="evidence" value="ECO:0007669"/>
    <property type="project" value="InterPro"/>
</dbReference>
<feature type="non-terminal residue" evidence="4">
    <location>
        <position position="135"/>
    </location>
</feature>
<dbReference type="GO" id="GO:0005829">
    <property type="term" value="C:cytosol"/>
    <property type="evidence" value="ECO:0007669"/>
    <property type="project" value="TreeGrafter"/>
</dbReference>
<sequence>MVILKKTGLLNRDISALISRLGHQDTICISDAGLAIPDSISLIDVSLEDNVPRFIEVLKLIKKNLFIERILLTEELKNNCPNMFKNVTNLLKEAKLEVITHKDFKERVRSCKGVIRTGEFTAYSNVILVTGADSE</sequence>
<dbReference type="GO" id="GO:0016866">
    <property type="term" value="F:intramolecular transferase activity"/>
    <property type="evidence" value="ECO:0007669"/>
    <property type="project" value="TreeGrafter"/>
</dbReference>
<evidence type="ECO:0000313" key="4">
    <source>
        <dbReference type="EMBL" id="GAI78953.1"/>
    </source>
</evidence>
<dbReference type="InterPro" id="IPR007721">
    <property type="entry name" value="RbsD_FucU"/>
</dbReference>
<dbReference type="GO" id="GO:0019303">
    <property type="term" value="P:D-ribose catabolic process"/>
    <property type="evidence" value="ECO:0007669"/>
    <property type="project" value="TreeGrafter"/>
</dbReference>
<dbReference type="NCBIfam" id="NF008761">
    <property type="entry name" value="PRK11797.1"/>
    <property type="match status" value="1"/>
</dbReference>
<gene>
    <name evidence="4" type="ORF">S12H4_25992</name>
</gene>
<dbReference type="PANTHER" id="PTHR37831:SF1">
    <property type="entry name" value="D-RIBOSE PYRANASE"/>
    <property type="match status" value="1"/>
</dbReference>
<dbReference type="GO" id="GO:0016872">
    <property type="term" value="F:intramolecular lyase activity"/>
    <property type="evidence" value="ECO:0007669"/>
    <property type="project" value="InterPro"/>
</dbReference>
<dbReference type="InterPro" id="IPR023750">
    <property type="entry name" value="RbsD-like_sf"/>
</dbReference>
<comment type="caution">
    <text evidence="4">The sequence shown here is derived from an EMBL/GenBank/DDBJ whole genome shotgun (WGS) entry which is preliminary data.</text>
</comment>
<dbReference type="EMBL" id="BARW01014703">
    <property type="protein sequence ID" value="GAI78953.1"/>
    <property type="molecule type" value="Genomic_DNA"/>
</dbReference>
<keyword evidence="3" id="KW-0119">Carbohydrate metabolism</keyword>
<keyword evidence="2" id="KW-0413">Isomerase</keyword>
<protein>
    <recommendedName>
        <fullName evidence="5">D-ribose pyranase</fullName>
    </recommendedName>
</protein>
<keyword evidence="1" id="KW-0963">Cytoplasm</keyword>
<reference evidence="4" key="1">
    <citation type="journal article" date="2014" name="Front. Microbiol.">
        <title>High frequency of phylogenetically diverse reductive dehalogenase-homologous genes in deep subseafloor sedimentary metagenomes.</title>
        <authorList>
            <person name="Kawai M."/>
            <person name="Futagami T."/>
            <person name="Toyoda A."/>
            <person name="Takaki Y."/>
            <person name="Nishi S."/>
            <person name="Hori S."/>
            <person name="Arai W."/>
            <person name="Tsubouchi T."/>
            <person name="Morono Y."/>
            <person name="Uchiyama I."/>
            <person name="Ito T."/>
            <person name="Fujiyama A."/>
            <person name="Inagaki F."/>
            <person name="Takami H."/>
        </authorList>
    </citation>
    <scope>NUCLEOTIDE SEQUENCE</scope>
    <source>
        <strain evidence="4">Expedition CK06-06</strain>
    </source>
</reference>
<evidence type="ECO:0000256" key="3">
    <source>
        <dbReference type="ARBA" id="ARBA00023277"/>
    </source>
</evidence>
<evidence type="ECO:0000256" key="2">
    <source>
        <dbReference type="ARBA" id="ARBA00023235"/>
    </source>
</evidence>
<organism evidence="4">
    <name type="scientific">marine sediment metagenome</name>
    <dbReference type="NCBI Taxonomy" id="412755"/>
    <lineage>
        <taxon>unclassified sequences</taxon>
        <taxon>metagenomes</taxon>
        <taxon>ecological metagenomes</taxon>
    </lineage>
</organism>